<name>A0A8H6MI40_9PEZI</name>
<evidence type="ECO:0000313" key="2">
    <source>
        <dbReference type="Proteomes" id="UP000639643"/>
    </source>
</evidence>
<dbReference type="EMBL" id="WIGM01002163">
    <property type="protein sequence ID" value="KAF6783107.1"/>
    <property type="molecule type" value="Genomic_DNA"/>
</dbReference>
<keyword evidence="2" id="KW-1185">Reference proteome</keyword>
<protein>
    <submittedName>
        <fullName evidence="1">Uncharacterized protein</fullName>
    </submittedName>
</protein>
<proteinExistence type="predicted"/>
<sequence>MYRLGPERYGTYRRIPLISSSSIFPGTLLNGGLSGRM</sequence>
<gene>
    <name evidence="1" type="ORF">CMUS01_16684</name>
</gene>
<organism evidence="1 2">
    <name type="scientific">Colletotrichum musicola</name>
    <dbReference type="NCBI Taxonomy" id="2175873"/>
    <lineage>
        <taxon>Eukaryota</taxon>
        <taxon>Fungi</taxon>
        <taxon>Dikarya</taxon>
        <taxon>Ascomycota</taxon>
        <taxon>Pezizomycotina</taxon>
        <taxon>Sordariomycetes</taxon>
        <taxon>Hypocreomycetidae</taxon>
        <taxon>Glomerellales</taxon>
        <taxon>Glomerellaceae</taxon>
        <taxon>Colletotrichum</taxon>
        <taxon>Colletotrichum orchidearum species complex</taxon>
    </lineage>
</organism>
<accession>A0A8H6MI40</accession>
<comment type="caution">
    <text evidence="1">The sequence shown here is derived from an EMBL/GenBank/DDBJ whole genome shotgun (WGS) entry which is preliminary data.</text>
</comment>
<evidence type="ECO:0000313" key="1">
    <source>
        <dbReference type="EMBL" id="KAF6783107.1"/>
    </source>
</evidence>
<dbReference type="AlphaFoldDB" id="A0A8H6MI40"/>
<reference evidence="1" key="1">
    <citation type="journal article" date="2020" name="Phytopathology">
        <title>Genome Sequence Resources of Colletotrichum truncatum, C. plurivorum, C. musicola, and C. sojae: Four Species Pathogenic to Soybean (Glycine max).</title>
        <authorList>
            <person name="Rogerio F."/>
            <person name="Boufleur T.R."/>
            <person name="Ciampi-Guillardi M."/>
            <person name="Sukno S.A."/>
            <person name="Thon M.R."/>
            <person name="Massola Junior N.S."/>
            <person name="Baroncelli R."/>
        </authorList>
    </citation>
    <scope>NUCLEOTIDE SEQUENCE</scope>
    <source>
        <strain evidence="1">LFN0074</strain>
    </source>
</reference>
<dbReference type="Proteomes" id="UP000639643">
    <property type="component" value="Unassembled WGS sequence"/>
</dbReference>